<evidence type="ECO:0000313" key="2">
    <source>
        <dbReference type="Proteomes" id="UP000829401"/>
    </source>
</evidence>
<dbReference type="eggNOG" id="COG0456">
    <property type="taxonomic scope" value="Bacteria"/>
</dbReference>
<accession>T0C8T7</accession>
<dbReference type="KEGG" id="aaco:K1I37_11060"/>
<evidence type="ECO:0000313" key="1">
    <source>
        <dbReference type="EMBL" id="UNO47274.1"/>
    </source>
</evidence>
<reference evidence="2" key="1">
    <citation type="journal article" date="2022" name="G3 (Bethesda)">
        <title>Unveiling the complete genome sequence of Alicyclobacillus acidoterrestris DSM 3922T, a taint-producing strain.</title>
        <authorList>
            <person name="Leonardo I.C."/>
            <person name="Barreto Crespo M.T."/>
            <person name="Gaspar F.B."/>
        </authorList>
    </citation>
    <scope>NUCLEOTIDE SEQUENCE [LARGE SCALE GENOMIC DNA]</scope>
    <source>
        <strain evidence="2">DSM 3922</strain>
    </source>
</reference>
<accession>A0A9E7CQ90</accession>
<gene>
    <name evidence="1" type="ORF">K1I37_11060</name>
</gene>
<organism evidence="1 2">
    <name type="scientific">Alicyclobacillus acidoterrestris (strain ATCC 49025 / DSM 3922 / CIP 106132 / NCIMB 13137 / GD3B)</name>
    <dbReference type="NCBI Taxonomy" id="1356854"/>
    <lineage>
        <taxon>Bacteria</taxon>
        <taxon>Bacillati</taxon>
        <taxon>Bacillota</taxon>
        <taxon>Bacilli</taxon>
        <taxon>Bacillales</taxon>
        <taxon>Alicyclobacillaceae</taxon>
        <taxon>Alicyclobacillus</taxon>
    </lineage>
</organism>
<dbReference type="Proteomes" id="UP000829401">
    <property type="component" value="Chromosome"/>
</dbReference>
<keyword evidence="2" id="KW-1185">Reference proteome</keyword>
<dbReference type="SUPFAM" id="SSF55729">
    <property type="entry name" value="Acyl-CoA N-acyltransferases (Nat)"/>
    <property type="match status" value="1"/>
</dbReference>
<dbReference type="STRING" id="1356854.N007_20495"/>
<dbReference type="InterPro" id="IPR016181">
    <property type="entry name" value="Acyl_CoA_acyltransferase"/>
</dbReference>
<sequence>MGSIYTIRKAVPDDAAGVAKVHVDSWRTTYREIVNDEFLASLSYEK</sequence>
<protein>
    <submittedName>
        <fullName evidence="1">Uncharacterized protein</fullName>
    </submittedName>
</protein>
<proteinExistence type="predicted"/>
<dbReference type="Gene3D" id="3.40.630.30">
    <property type="match status" value="1"/>
</dbReference>
<dbReference type="AlphaFoldDB" id="T0C8T7"/>
<dbReference type="EMBL" id="CP080467">
    <property type="protein sequence ID" value="UNO47274.1"/>
    <property type="molecule type" value="Genomic_DNA"/>
</dbReference>
<dbReference type="RefSeq" id="WP_021295298.1">
    <property type="nucleotide sequence ID" value="NZ_AURB01000056.1"/>
</dbReference>
<name>T0C8T7_ALIAG</name>